<gene>
    <name evidence="2" type="ORF">RT717_18610</name>
</gene>
<dbReference type="Gene3D" id="3.40.630.30">
    <property type="match status" value="1"/>
</dbReference>
<feature type="domain" description="N-acetyltransferase" evidence="1">
    <location>
        <begin position="54"/>
        <end position="164"/>
    </location>
</feature>
<dbReference type="RefSeq" id="WP_317487890.1">
    <property type="nucleotide sequence ID" value="NZ_CP136051.1"/>
</dbReference>
<sequence>MSSIVFTTPASDDDLQQILDVQERNQPHNITPEQLAKEGFVTVRHNLDLLRSMNESAPQIIAKDGDKVVGYALVMLQSFQDLIPVLKPMFVTLESLNYRNKPMQSYNYYVMGQVCVAEGYRGMGVFDGMYQQHKKLYANQFDMCITEIASRNPRSLRAHQRVGFQTIHTFTDATDTWDIVAWDWS</sequence>
<evidence type="ECO:0000313" key="3">
    <source>
        <dbReference type="Proteomes" id="UP001302349"/>
    </source>
</evidence>
<organism evidence="2 3">
    <name type="scientific">Imperialibacter roseus</name>
    <dbReference type="NCBI Taxonomy" id="1324217"/>
    <lineage>
        <taxon>Bacteria</taxon>
        <taxon>Pseudomonadati</taxon>
        <taxon>Bacteroidota</taxon>
        <taxon>Cytophagia</taxon>
        <taxon>Cytophagales</taxon>
        <taxon>Flammeovirgaceae</taxon>
        <taxon>Imperialibacter</taxon>
    </lineage>
</organism>
<accession>A0ABZ0IKP3</accession>
<dbReference type="InterPro" id="IPR000182">
    <property type="entry name" value="GNAT_dom"/>
</dbReference>
<dbReference type="EMBL" id="CP136051">
    <property type="protein sequence ID" value="WOK05097.1"/>
    <property type="molecule type" value="Genomic_DNA"/>
</dbReference>
<name>A0ABZ0IKP3_9BACT</name>
<proteinExistence type="predicted"/>
<dbReference type="InterPro" id="IPR016181">
    <property type="entry name" value="Acyl_CoA_acyltransferase"/>
</dbReference>
<protein>
    <submittedName>
        <fullName evidence="2">GNAT family N-acetyltransferase</fullName>
    </submittedName>
</protein>
<evidence type="ECO:0000313" key="2">
    <source>
        <dbReference type="EMBL" id="WOK05097.1"/>
    </source>
</evidence>
<reference evidence="2 3" key="1">
    <citation type="journal article" date="2023" name="Microbiol. Resour. Announc.">
        <title>Complete Genome Sequence of Imperialibacter roseus strain P4T.</title>
        <authorList>
            <person name="Tizabi D.R."/>
            <person name="Bachvaroff T."/>
            <person name="Hill R.T."/>
        </authorList>
    </citation>
    <scope>NUCLEOTIDE SEQUENCE [LARGE SCALE GENOMIC DNA]</scope>
    <source>
        <strain evidence="2 3">P4T</strain>
    </source>
</reference>
<evidence type="ECO:0000259" key="1">
    <source>
        <dbReference type="Pfam" id="PF00583"/>
    </source>
</evidence>
<keyword evidence="3" id="KW-1185">Reference proteome</keyword>
<dbReference type="Pfam" id="PF00583">
    <property type="entry name" value="Acetyltransf_1"/>
    <property type="match status" value="1"/>
</dbReference>
<dbReference type="Proteomes" id="UP001302349">
    <property type="component" value="Chromosome"/>
</dbReference>
<dbReference type="SUPFAM" id="SSF55729">
    <property type="entry name" value="Acyl-CoA N-acyltransferases (Nat)"/>
    <property type="match status" value="1"/>
</dbReference>